<evidence type="ECO:0000259" key="14">
    <source>
        <dbReference type="Pfam" id="PF12705"/>
    </source>
</evidence>
<evidence type="ECO:0000256" key="6">
    <source>
        <dbReference type="ARBA" id="ARBA00022801"/>
    </source>
</evidence>
<evidence type="ECO:0000256" key="9">
    <source>
        <dbReference type="ARBA" id="ARBA00022840"/>
    </source>
</evidence>
<dbReference type="Gene3D" id="3.90.320.10">
    <property type="match status" value="1"/>
</dbReference>
<sequence>MALNIILGASGSGKTTRCFEEIDKKIKSESNSKMFMLVPEQFTFEGEKKLIDTLGEEVLLRATVINFKRLGHKVFSKVGGAKEKSLDDCGKAMLIYYILNSDRLKFATFGTVAHQKGFAALIGDMIGEFKRYNVTYENLEEAYEKMSSKPTLRDKLFDLKEIYKVFNNETEGKFLDRDDELNVLMKKLEEYDYIKDSYVWIDEFSFFTPQQMKIIEKLLDLSKDVYITLNYEKLENQNTFYLTETTLNKLQRMAEKNNVPINIEDLDGRGYKFLSQELKHLEENINSINVVANKEATKDIELNVAFNSFKEIEIVARDIVKEVREKNIRYKDIAVISRDIDSYTEYIKGIFNQYDIPFFIDKKTSTENNNFIVFISSALEIINKNWSYETVFRYLKTYILDIDMEDIDILENYVLCHGIKRKSKWVDKVWDYPVYNEYNPFETDEEFLEKINEIKETVVAPLRNLLEISKTKDTVKNIGEKLYHFLEEANVKDHIKELVDSYSEEGEIALSEEYSQIWNKVMDILNSFVEVLGEEEMSLNEFVKIFAVGVDHAEVGIIPTALDQVFIGGSDRSKSQDVKRVYLIGCNEGVFPMVSTNEGILNDTEREELNSIGMELGSDTLSKTYEEEFLVYTSLTTARESLVISYPVSDLNGKGRRPSRVISKIKRIFPKITENNYVLSDKFTDKISSPKATFNEMILQINDCDEEDYPYLRDLYKWYENSKNYNETLSKMEEYFLYKNDPKVLSKESINSIYGGDIKASVTQFEKYAACPFAYYVTYGLKAKERRTNEVSYPSIGSLLHEGIDKFCSDAVKNNIDFRDITEEYIGNAVDEIVAKLLEKKENFLFLNTARMRFLVRKLKRVLRRSLKIIVKQLENSDFTPMGFEMKFDKDGELPPMIISKDGSTIYIVGKVDRVDCYSCDGNTYIRIIDYKLGSMEIDFSKIYNGLQLQLLTYLEAVMESLDKKGENAVPCGVFYYKMDDPIIENKEHLTKEEIEEKINESLKLQGLLLKDKEVILAMDNDFEKRKKSIVVNASLTSKGELAKSNSKGQITEADFSFLREFVKDKLEELCSNVLCGDISITPYKLKEETPCKFCSYKSICHFDDTLEFNNYRVIEEKKKVDEMKGE</sequence>
<keyword evidence="10" id="KW-0408">Iron</keyword>
<keyword evidence="9" id="KW-0067">ATP-binding</keyword>
<evidence type="ECO:0000313" key="17">
    <source>
        <dbReference type="Proteomes" id="UP000019426"/>
    </source>
</evidence>
<keyword evidence="13" id="KW-0234">DNA repair</keyword>
<evidence type="ECO:0000256" key="2">
    <source>
        <dbReference type="ARBA" id="ARBA00022722"/>
    </source>
</evidence>
<dbReference type="InterPro" id="IPR014140">
    <property type="entry name" value="DNA_helicase_suAddB"/>
</dbReference>
<keyword evidence="5" id="KW-0227">DNA damage</keyword>
<protein>
    <submittedName>
        <fullName evidence="16">ATP-dependent nuclease subunit B</fullName>
        <ecNumber evidence="16">3.6.4.12</ecNumber>
    </submittedName>
</protein>
<dbReference type="InterPro" id="IPR049035">
    <property type="entry name" value="ADDB_N"/>
</dbReference>
<dbReference type="GO" id="GO:0003678">
    <property type="term" value="F:DNA helicase activity"/>
    <property type="evidence" value="ECO:0007669"/>
    <property type="project" value="UniProtKB-EC"/>
</dbReference>
<dbReference type="Gene3D" id="3.40.50.300">
    <property type="entry name" value="P-loop containing nucleotide triphosphate hydrolases"/>
    <property type="match status" value="3"/>
</dbReference>
<keyword evidence="3" id="KW-0479">Metal-binding</keyword>
<dbReference type="NCBIfam" id="TIGR02773">
    <property type="entry name" value="addB_Gpos"/>
    <property type="match status" value="1"/>
</dbReference>
<dbReference type="InterPro" id="IPR038726">
    <property type="entry name" value="PDDEXK_AddAB-type"/>
</dbReference>
<dbReference type="eggNOG" id="COG3857">
    <property type="taxonomic scope" value="Bacteria"/>
</dbReference>
<keyword evidence="11" id="KW-0411">Iron-sulfur</keyword>
<keyword evidence="17" id="KW-1185">Reference proteome</keyword>
<dbReference type="PANTHER" id="PTHR30591:SF1">
    <property type="entry name" value="RECBCD ENZYME SUBUNIT RECC"/>
    <property type="match status" value="1"/>
</dbReference>
<dbReference type="InterPro" id="IPR027417">
    <property type="entry name" value="P-loop_NTPase"/>
</dbReference>
<dbReference type="EMBL" id="HG917868">
    <property type="protein sequence ID" value="CDM69145.1"/>
    <property type="molecule type" value="Genomic_DNA"/>
</dbReference>
<feature type="domain" description="PD-(D/E)XK endonuclease-like" evidence="14">
    <location>
        <begin position="760"/>
        <end position="1102"/>
    </location>
</feature>
<keyword evidence="8" id="KW-0269">Exonuclease</keyword>
<dbReference type="PANTHER" id="PTHR30591">
    <property type="entry name" value="RECBCD ENZYME SUBUNIT RECC"/>
    <property type="match status" value="1"/>
</dbReference>
<dbReference type="RefSeq" id="WP_051483792.1">
    <property type="nucleotide sequence ID" value="NZ_HG917868.1"/>
</dbReference>
<dbReference type="GO" id="GO:0003677">
    <property type="term" value="F:DNA binding"/>
    <property type="evidence" value="ECO:0007669"/>
    <property type="project" value="UniProtKB-KW"/>
</dbReference>
<proteinExistence type="predicted"/>
<dbReference type="KEGG" id="clt:CM240_1987"/>
<keyword evidence="1" id="KW-0004">4Fe-4S</keyword>
<keyword evidence="4" id="KW-0547">Nucleotide-binding</keyword>
<dbReference type="GO" id="GO:0046872">
    <property type="term" value="F:metal ion binding"/>
    <property type="evidence" value="ECO:0007669"/>
    <property type="project" value="UniProtKB-KW"/>
</dbReference>
<name>W6SHH9_9CLOT</name>
<dbReference type="SUPFAM" id="SSF52540">
    <property type="entry name" value="P-loop containing nucleoside triphosphate hydrolases"/>
    <property type="match status" value="1"/>
</dbReference>
<evidence type="ECO:0000259" key="15">
    <source>
        <dbReference type="Pfam" id="PF21445"/>
    </source>
</evidence>
<dbReference type="EC" id="3.6.4.12" evidence="16"/>
<evidence type="ECO:0000256" key="5">
    <source>
        <dbReference type="ARBA" id="ARBA00022763"/>
    </source>
</evidence>
<keyword evidence="2" id="KW-0540">Nuclease</keyword>
<keyword evidence="7" id="KW-0347">Helicase</keyword>
<reference evidence="16 17" key="1">
    <citation type="submission" date="2013-11" db="EMBL/GenBank/DDBJ databases">
        <title>Complete genome sequence of Clostridum sp. M2/40.</title>
        <authorList>
            <person name="Wibberg D."/>
            <person name="Puehler A."/>
            <person name="Schlueter A."/>
        </authorList>
    </citation>
    <scope>NUCLEOTIDE SEQUENCE [LARGE SCALE GENOMIC DNA]</scope>
    <source>
        <strain evidence="17">M2/40</strain>
    </source>
</reference>
<dbReference type="STRING" id="1216932.CM240_1987"/>
<dbReference type="GO" id="GO:0000724">
    <property type="term" value="P:double-strand break repair via homologous recombination"/>
    <property type="evidence" value="ECO:0007669"/>
    <property type="project" value="InterPro"/>
</dbReference>
<feature type="domain" description="ATP-dependent helicase/deoxyribonuclease subunit B N-terminal" evidence="15">
    <location>
        <begin position="5"/>
        <end position="282"/>
    </location>
</feature>
<evidence type="ECO:0000256" key="13">
    <source>
        <dbReference type="ARBA" id="ARBA00023204"/>
    </source>
</evidence>
<evidence type="ECO:0000256" key="11">
    <source>
        <dbReference type="ARBA" id="ARBA00023014"/>
    </source>
</evidence>
<dbReference type="PATRIC" id="fig|1216932.3.peg.1987"/>
<evidence type="ECO:0000256" key="10">
    <source>
        <dbReference type="ARBA" id="ARBA00023004"/>
    </source>
</evidence>
<dbReference type="Proteomes" id="UP000019426">
    <property type="component" value="Chromosome M2/40_rep1"/>
</dbReference>
<keyword evidence="12" id="KW-0238">DNA-binding</keyword>
<dbReference type="Pfam" id="PF21445">
    <property type="entry name" value="ADDB_N"/>
    <property type="match status" value="1"/>
</dbReference>
<organism evidence="16 17">
    <name type="scientific">Clostridium bornimense</name>
    <dbReference type="NCBI Taxonomy" id="1216932"/>
    <lineage>
        <taxon>Bacteria</taxon>
        <taxon>Bacillati</taxon>
        <taxon>Bacillota</taxon>
        <taxon>Clostridia</taxon>
        <taxon>Eubacteriales</taxon>
        <taxon>Clostridiaceae</taxon>
        <taxon>Clostridium</taxon>
    </lineage>
</organism>
<dbReference type="Pfam" id="PF12705">
    <property type="entry name" value="PDDEXK_1"/>
    <property type="match status" value="1"/>
</dbReference>
<evidence type="ECO:0000256" key="3">
    <source>
        <dbReference type="ARBA" id="ARBA00022723"/>
    </source>
</evidence>
<evidence type="ECO:0000313" key="16">
    <source>
        <dbReference type="EMBL" id="CDM69145.1"/>
    </source>
</evidence>
<accession>W6SHH9</accession>
<dbReference type="OrthoDB" id="9758506at2"/>
<gene>
    <name evidence="16" type="ORF">CM240_1987</name>
</gene>
<dbReference type="AlphaFoldDB" id="W6SHH9"/>
<evidence type="ECO:0000256" key="12">
    <source>
        <dbReference type="ARBA" id="ARBA00023125"/>
    </source>
</evidence>
<evidence type="ECO:0000256" key="8">
    <source>
        <dbReference type="ARBA" id="ARBA00022839"/>
    </source>
</evidence>
<dbReference type="GO" id="GO:0005524">
    <property type="term" value="F:ATP binding"/>
    <property type="evidence" value="ECO:0007669"/>
    <property type="project" value="UniProtKB-KW"/>
</dbReference>
<dbReference type="InterPro" id="IPR011604">
    <property type="entry name" value="PDDEXK-like_dom_sf"/>
</dbReference>
<evidence type="ECO:0000256" key="1">
    <source>
        <dbReference type="ARBA" id="ARBA00022485"/>
    </source>
</evidence>
<dbReference type="GO" id="GO:0004527">
    <property type="term" value="F:exonuclease activity"/>
    <property type="evidence" value="ECO:0007669"/>
    <property type="project" value="UniProtKB-KW"/>
</dbReference>
<evidence type="ECO:0000256" key="7">
    <source>
        <dbReference type="ARBA" id="ARBA00022806"/>
    </source>
</evidence>
<evidence type="ECO:0000256" key="4">
    <source>
        <dbReference type="ARBA" id="ARBA00022741"/>
    </source>
</evidence>
<keyword evidence="6 16" id="KW-0378">Hydrolase</keyword>
<dbReference type="GO" id="GO:0051539">
    <property type="term" value="F:4 iron, 4 sulfur cluster binding"/>
    <property type="evidence" value="ECO:0007669"/>
    <property type="project" value="UniProtKB-KW"/>
</dbReference>
<dbReference type="HOGENOM" id="CLU_007838_0_0_9"/>